<comment type="subunit">
    <text evidence="9">Heterodimer of an alpha and a beta subunit. The beta subunit determines specificity for GTP.</text>
</comment>
<evidence type="ECO:0000256" key="1">
    <source>
        <dbReference type="ARBA" id="ARBA00005064"/>
    </source>
</evidence>
<comment type="caution">
    <text evidence="14">The sequence shown here is derived from an EMBL/GenBank/DDBJ whole genome shotgun (WGS) entry which is preliminary data.</text>
</comment>
<name>A0A8S1JR99_PARPR</name>
<accession>A0A8S1JR99</accession>
<feature type="binding site" evidence="10">
    <location>
        <position position="134"/>
    </location>
    <ligand>
        <name>ATP</name>
        <dbReference type="ChEBI" id="CHEBI:30616"/>
    </ligand>
</feature>
<dbReference type="FunFam" id="3.30.1490.20:FF:000004">
    <property type="entry name" value="Succinate--CoA ligase [ADP-forming] subunit beta, mitochondrial"/>
    <property type="match status" value="1"/>
</dbReference>
<evidence type="ECO:0000313" key="15">
    <source>
        <dbReference type="Proteomes" id="UP000688137"/>
    </source>
</evidence>
<dbReference type="HAMAP" id="MF_00558">
    <property type="entry name" value="Succ_CoA_beta"/>
    <property type="match status" value="1"/>
</dbReference>
<keyword evidence="8" id="KW-0809">Transit peptide</keyword>
<dbReference type="FunFam" id="3.30.470.20:FF:000002">
    <property type="entry name" value="Succinate--CoA ligase [ADP-forming] subunit beta"/>
    <property type="match status" value="1"/>
</dbReference>
<evidence type="ECO:0000256" key="9">
    <source>
        <dbReference type="ARBA" id="ARBA00063570"/>
    </source>
</evidence>
<evidence type="ECO:0000256" key="8">
    <source>
        <dbReference type="ARBA" id="ARBA00022946"/>
    </source>
</evidence>
<feature type="binding site" evidence="10">
    <location>
        <begin position="72"/>
        <end position="74"/>
    </location>
    <ligand>
        <name>ATP</name>
        <dbReference type="ChEBI" id="CHEBI:30616"/>
    </ligand>
</feature>
<keyword evidence="5 10" id="KW-0547">Nucleotide-binding</keyword>
<feature type="binding site" evidence="10">
    <location>
        <position position="226"/>
    </location>
    <ligand>
        <name>Mg(2+)</name>
        <dbReference type="ChEBI" id="CHEBI:18420"/>
    </ligand>
</feature>
<evidence type="ECO:0000256" key="4">
    <source>
        <dbReference type="ARBA" id="ARBA00022723"/>
    </source>
</evidence>
<dbReference type="PROSITE" id="PS01217">
    <property type="entry name" value="SUCCINYL_COA_LIG_3"/>
    <property type="match status" value="1"/>
</dbReference>
<reference evidence="14" key="1">
    <citation type="submission" date="2021-01" db="EMBL/GenBank/DDBJ databases">
        <authorList>
            <consortium name="Genoscope - CEA"/>
            <person name="William W."/>
        </authorList>
    </citation>
    <scope>NUCLEOTIDE SEQUENCE</scope>
</reference>
<dbReference type="FunFam" id="3.40.50.261:FF:000001">
    <property type="entry name" value="Succinate--CoA ligase [ADP-forming] subunit beta"/>
    <property type="match status" value="1"/>
</dbReference>
<keyword evidence="10" id="KW-0496">Mitochondrion</keyword>
<dbReference type="PANTHER" id="PTHR11815">
    <property type="entry name" value="SUCCINYL-COA SYNTHETASE BETA CHAIN"/>
    <property type="match status" value="1"/>
</dbReference>
<protein>
    <recommendedName>
        <fullName evidence="10">Succinate--CoA ligase [ADP-forming] subunit beta, mitochondrial</fullName>
        <ecNumber evidence="10">6.2.1.5</ecNumber>
    </recommendedName>
    <alternativeName>
        <fullName evidence="10">Succinyl-CoA synthetase beta chain</fullName>
        <shortName evidence="10">SCS-beta</shortName>
    </alternativeName>
</protein>
<evidence type="ECO:0000256" key="11">
    <source>
        <dbReference type="RuleBase" id="RU361258"/>
    </source>
</evidence>
<comment type="caution">
    <text evidence="10">Lacks conserved residue(s) required for the propagation of feature annotation.</text>
</comment>
<evidence type="ECO:0000256" key="10">
    <source>
        <dbReference type="HAMAP-Rule" id="MF_03219"/>
    </source>
</evidence>
<proteinExistence type="inferred from homology"/>
<feature type="binding site" evidence="10">
    <location>
        <position position="291"/>
    </location>
    <ligand>
        <name>substrate</name>
        <note>ligand shared with subunit alpha</note>
    </ligand>
</feature>
<dbReference type="Proteomes" id="UP000688137">
    <property type="component" value="Unassembled WGS sequence"/>
</dbReference>
<keyword evidence="6 10" id="KW-0067">ATP-binding</keyword>
<keyword evidence="7 10" id="KW-0460">Magnesium</keyword>
<keyword evidence="2 10" id="KW-0816">Tricarboxylic acid cycle</keyword>
<keyword evidence="4 10" id="KW-0479">Metal-binding</keyword>
<dbReference type="GO" id="GO:0000287">
    <property type="term" value="F:magnesium ion binding"/>
    <property type="evidence" value="ECO:0007669"/>
    <property type="project" value="UniProtKB-UniRule"/>
</dbReference>
<comment type="catalytic activity">
    <reaction evidence="10">
        <text>succinate + ATP + CoA = succinyl-CoA + ADP + phosphate</text>
        <dbReference type="Rhea" id="RHEA:17661"/>
        <dbReference type="ChEBI" id="CHEBI:30031"/>
        <dbReference type="ChEBI" id="CHEBI:30616"/>
        <dbReference type="ChEBI" id="CHEBI:43474"/>
        <dbReference type="ChEBI" id="CHEBI:57287"/>
        <dbReference type="ChEBI" id="CHEBI:57292"/>
        <dbReference type="ChEBI" id="CHEBI:456216"/>
        <dbReference type="EC" id="6.2.1.5"/>
    </reaction>
</comment>
<dbReference type="PANTHER" id="PTHR11815:SF1">
    <property type="entry name" value="SUCCINATE--COA LIGASE [ADP-FORMING] SUBUNIT BETA, MITOCHONDRIAL"/>
    <property type="match status" value="1"/>
</dbReference>
<keyword evidence="3 10" id="KW-0436">Ligase</keyword>
<dbReference type="OMA" id="ITACDEV"/>
<dbReference type="InterPro" id="IPR005811">
    <property type="entry name" value="SUCC_ACL_C"/>
</dbReference>
<dbReference type="GO" id="GO:0004775">
    <property type="term" value="F:succinate-CoA ligase (ADP-forming) activity"/>
    <property type="evidence" value="ECO:0007669"/>
    <property type="project" value="UniProtKB-UniRule"/>
</dbReference>
<dbReference type="GO" id="GO:0005524">
    <property type="term" value="F:ATP binding"/>
    <property type="evidence" value="ECO:0007669"/>
    <property type="project" value="UniProtKB-UniRule"/>
</dbReference>
<evidence type="ECO:0000259" key="12">
    <source>
        <dbReference type="Pfam" id="PF00549"/>
    </source>
</evidence>
<dbReference type="GO" id="GO:0042709">
    <property type="term" value="C:succinate-CoA ligase complex"/>
    <property type="evidence" value="ECO:0007669"/>
    <property type="project" value="TreeGrafter"/>
</dbReference>
<dbReference type="GO" id="GO:0005739">
    <property type="term" value="C:mitochondrion"/>
    <property type="evidence" value="ECO:0007669"/>
    <property type="project" value="UniProtKB-SubCell"/>
</dbReference>
<comment type="function">
    <text evidence="10">Succinyl-CoA synthetase functions in the citric acid cycle (TCA), coupling the hydrolysis of succinyl-CoA to the synthesis of ATP and thus represents the only step of substrate-level phosphorylation in the TCA. The beta subunit provides nucleotide specificity of the enzyme and binds the substrate succinate, while the binding sites for coenzyme A and phosphate are found in the alpha subunit.</text>
</comment>
<evidence type="ECO:0000256" key="5">
    <source>
        <dbReference type="ARBA" id="ARBA00022741"/>
    </source>
</evidence>
<evidence type="ECO:0000256" key="3">
    <source>
        <dbReference type="ARBA" id="ARBA00022598"/>
    </source>
</evidence>
<dbReference type="GO" id="GO:0006099">
    <property type="term" value="P:tricarboxylic acid cycle"/>
    <property type="evidence" value="ECO:0007669"/>
    <property type="project" value="UniProtKB-UniRule"/>
</dbReference>
<dbReference type="Pfam" id="PF08442">
    <property type="entry name" value="ATP-grasp_2"/>
    <property type="match status" value="1"/>
</dbReference>
<feature type="binding site" evidence="10">
    <location>
        <position position="240"/>
    </location>
    <ligand>
        <name>Mg(2+)</name>
        <dbReference type="ChEBI" id="CHEBI:18420"/>
    </ligand>
</feature>
<dbReference type="InterPro" id="IPR017866">
    <property type="entry name" value="Succ-CoA_synthase_bsu_CS"/>
</dbReference>
<comment type="pathway">
    <text evidence="1 10">Carbohydrate metabolism; tricarboxylic acid cycle; succinate from succinyl-CoA (ligase route): step 1/1.</text>
</comment>
<dbReference type="InterPro" id="IPR013650">
    <property type="entry name" value="ATP-grasp_succ-CoA_synth-type"/>
</dbReference>
<dbReference type="EC" id="6.2.1.5" evidence="10"/>
<dbReference type="EMBL" id="CAJJDM010000003">
    <property type="protein sequence ID" value="CAD8044139.1"/>
    <property type="molecule type" value="Genomic_DNA"/>
</dbReference>
<comment type="similarity">
    <text evidence="10 11">Belongs to the succinate/malate CoA ligase beta subunit family.</text>
</comment>
<evidence type="ECO:0000256" key="7">
    <source>
        <dbReference type="ARBA" id="ARBA00022842"/>
    </source>
</evidence>
<dbReference type="GO" id="GO:0006104">
    <property type="term" value="P:succinyl-CoA metabolic process"/>
    <property type="evidence" value="ECO:0007669"/>
    <property type="project" value="TreeGrafter"/>
</dbReference>
<feature type="domain" description="ATP-citrate synthase/succinyl-CoA ligase C-terminal" evidence="12">
    <location>
        <begin position="289"/>
        <end position="409"/>
    </location>
</feature>
<feature type="domain" description="ATP-grasp fold succinyl-CoA synthetase-type" evidence="13">
    <location>
        <begin position="14"/>
        <end position="229"/>
    </location>
</feature>
<dbReference type="PIRSF" id="PIRSF001554">
    <property type="entry name" value="SucCS_beta"/>
    <property type="match status" value="1"/>
</dbReference>
<evidence type="ECO:0000256" key="2">
    <source>
        <dbReference type="ARBA" id="ARBA00022532"/>
    </source>
</evidence>
<keyword evidence="15" id="KW-1185">Reference proteome</keyword>
<sequence length="429" mass="48191">MFRFHRIPKYFLSLHEYQTAEFFKSFQLPIPPGRICKTPDEAYKSAQKIIQEGSDRNSFTDVVVKAQCHTGGRGKGYFKENGFNSGIHIASTPEDVREYASKMLGNTLITKQTGSLGKKCEMVYVVERNFLRKELYLSILLDRNTGGLGIVASEKGGIHIEESDPNYIKKFSIEMPSNVDDIDYTIYEKVSKVYKLNPIQHNQMKDILKKMFDIFLQTDATLLEINPLGIDLQGNLIICDQKLNIDDNSQFRQHAIFHMEDVRQKDWKEVEAQKHGLNYIALDGNIGCMVNGAGLAMATMDLIKQYDGSPANFLDVGGKATDQEIVSALKIMDKDPNVEAILVNIFAGIARCDQIVLGLLKGLTILGMKKPMVLRMKGTKIEEAKKLIDESGFNMMFTEDLDEAAKKAVRMAAILRLAKEANINVNLTS</sequence>
<feature type="binding site" evidence="10">
    <location>
        <position position="65"/>
    </location>
    <ligand>
        <name>ATP</name>
        <dbReference type="ChEBI" id="CHEBI:30616"/>
    </ligand>
</feature>
<comment type="cofactor">
    <cofactor evidence="10">
        <name>Mg(2+)</name>
        <dbReference type="ChEBI" id="CHEBI:18420"/>
    </cofactor>
    <text evidence="10">Binds 1 Mg(2+) ion per subunit.</text>
</comment>
<dbReference type="NCBIfam" id="NF001913">
    <property type="entry name" value="PRK00696.1"/>
    <property type="match status" value="1"/>
</dbReference>
<dbReference type="InterPro" id="IPR005809">
    <property type="entry name" value="Succ_CoA_ligase-like_bsu"/>
</dbReference>
<gene>
    <name evidence="14" type="ORF">PPRIM_AZ9-3.1.T0060221</name>
</gene>
<evidence type="ECO:0000313" key="14">
    <source>
        <dbReference type="EMBL" id="CAD8044139.1"/>
    </source>
</evidence>
<comment type="subcellular location">
    <subcellularLocation>
        <location evidence="10">Mitochondrion</location>
    </subcellularLocation>
</comment>
<dbReference type="AlphaFoldDB" id="A0A8S1JR99"/>
<dbReference type="Pfam" id="PF00549">
    <property type="entry name" value="Ligase_CoA"/>
    <property type="match status" value="1"/>
</dbReference>
<dbReference type="NCBIfam" id="TIGR01016">
    <property type="entry name" value="sucCoAbeta"/>
    <property type="match status" value="1"/>
</dbReference>
<evidence type="ECO:0000256" key="6">
    <source>
        <dbReference type="ARBA" id="ARBA00022840"/>
    </source>
</evidence>
<evidence type="ECO:0000259" key="13">
    <source>
        <dbReference type="Pfam" id="PF08442"/>
    </source>
</evidence>
<organism evidence="14 15">
    <name type="scientific">Paramecium primaurelia</name>
    <dbReference type="NCBI Taxonomy" id="5886"/>
    <lineage>
        <taxon>Eukaryota</taxon>
        <taxon>Sar</taxon>
        <taxon>Alveolata</taxon>
        <taxon>Ciliophora</taxon>
        <taxon>Intramacronucleata</taxon>
        <taxon>Oligohymenophorea</taxon>
        <taxon>Peniculida</taxon>
        <taxon>Parameciidae</taxon>
        <taxon>Paramecium</taxon>
    </lineage>
</organism>